<dbReference type="EMBL" id="VOFY01000008">
    <property type="protein sequence ID" value="KAA8590424.1"/>
    <property type="molecule type" value="Genomic_DNA"/>
</dbReference>
<feature type="compositionally biased region" description="Basic and acidic residues" evidence="2">
    <location>
        <begin position="232"/>
        <end position="256"/>
    </location>
</feature>
<feature type="compositionally biased region" description="Low complexity" evidence="2">
    <location>
        <begin position="215"/>
        <end position="231"/>
    </location>
</feature>
<keyword evidence="4" id="KW-1185">Reference proteome</keyword>
<dbReference type="GO" id="GO:0043005">
    <property type="term" value="C:neuron projection"/>
    <property type="evidence" value="ECO:0007669"/>
    <property type="project" value="TreeGrafter"/>
</dbReference>
<dbReference type="InterPro" id="IPR036770">
    <property type="entry name" value="Ankyrin_rpt-contain_sf"/>
</dbReference>
<evidence type="ECO:0000313" key="4">
    <source>
        <dbReference type="Proteomes" id="UP000327493"/>
    </source>
</evidence>
<evidence type="ECO:0000256" key="1">
    <source>
        <dbReference type="PROSITE-ProRule" id="PRU00023"/>
    </source>
</evidence>
<dbReference type="InterPro" id="IPR002110">
    <property type="entry name" value="Ankyrin_rpt"/>
</dbReference>
<dbReference type="Gene3D" id="1.25.40.20">
    <property type="entry name" value="Ankyrin repeat-containing domain"/>
    <property type="match status" value="2"/>
</dbReference>
<dbReference type="PANTHER" id="PTHR24170:SF2">
    <property type="entry name" value="ANKYRIN REPEAT DOMAIN-CONTAINING PROTEIN 27"/>
    <property type="match status" value="1"/>
</dbReference>
<dbReference type="PANTHER" id="PTHR24170">
    <property type="entry name" value="ANKYRIN REPEAT DOMAIN-CONTAINING PROTEIN 27"/>
    <property type="match status" value="1"/>
</dbReference>
<reference evidence="3 4" key="1">
    <citation type="submission" date="2019-08" db="EMBL/GenBank/DDBJ databases">
        <title>A chromosome-level genome assembly, high-density linkage maps, and genome scans reveal the genomic architecture of hybrid incompatibilities underlying speciation via character displacement in darters (Percidae: Etheostominae).</title>
        <authorList>
            <person name="Moran R.L."/>
            <person name="Catchen J.M."/>
            <person name="Fuller R.C."/>
        </authorList>
    </citation>
    <scope>NUCLEOTIDE SEQUENCE [LARGE SCALE GENOMIC DNA]</scope>
    <source>
        <strain evidence="3">EspeVRDwgs_2016</strain>
        <tissue evidence="3">Muscle</tissue>
    </source>
</reference>
<dbReference type="GO" id="GO:0045022">
    <property type="term" value="P:early endosome to late endosome transport"/>
    <property type="evidence" value="ECO:0007669"/>
    <property type="project" value="TreeGrafter"/>
</dbReference>
<dbReference type="PROSITE" id="PS50297">
    <property type="entry name" value="ANK_REP_REGION"/>
    <property type="match status" value="2"/>
</dbReference>
<dbReference type="GO" id="GO:0030133">
    <property type="term" value="C:transport vesicle"/>
    <property type="evidence" value="ECO:0007669"/>
    <property type="project" value="TreeGrafter"/>
</dbReference>
<dbReference type="GO" id="GO:0005769">
    <property type="term" value="C:early endosome"/>
    <property type="evidence" value="ECO:0007669"/>
    <property type="project" value="TreeGrafter"/>
</dbReference>
<accession>A0A5J5DAB4</accession>
<dbReference type="AlphaFoldDB" id="A0A5J5DAB4"/>
<feature type="repeat" description="ANK" evidence="1">
    <location>
        <begin position="71"/>
        <end position="103"/>
    </location>
</feature>
<dbReference type="GO" id="GO:0048812">
    <property type="term" value="P:neuron projection morphogenesis"/>
    <property type="evidence" value="ECO:0007669"/>
    <property type="project" value="TreeGrafter"/>
</dbReference>
<comment type="caution">
    <text evidence="3">The sequence shown here is derived from an EMBL/GenBank/DDBJ whole genome shotgun (WGS) entry which is preliminary data.</text>
</comment>
<dbReference type="GO" id="GO:0005085">
    <property type="term" value="F:guanyl-nucleotide exchange factor activity"/>
    <property type="evidence" value="ECO:0007669"/>
    <property type="project" value="TreeGrafter"/>
</dbReference>
<dbReference type="Pfam" id="PF00023">
    <property type="entry name" value="Ank"/>
    <property type="match status" value="1"/>
</dbReference>
<dbReference type="PRINTS" id="PR01415">
    <property type="entry name" value="ANKYRIN"/>
</dbReference>
<dbReference type="GO" id="GO:0097422">
    <property type="term" value="C:tubular endosome"/>
    <property type="evidence" value="ECO:0007669"/>
    <property type="project" value="TreeGrafter"/>
</dbReference>
<sequence length="363" mass="38673">MHQALMLDWNCNVDGFTPLHVAALHGHPALAALFVRHGANVNARNNQSATPLHLACQNSHSNALVNVANLQGNTALHEAVRGGHQALVELLLRGGASPGLRNKRQRTPLDCAYELGGKNTEILRALQTASGLSPDAEPIKLLSDLISLVVAAHSFVQRLRLQDHANGRRQKLAQSISRRGETVEVSCPSASLGALPRLRERPLGRCHTLDSGEQTPEPTHTPHTPDPTENTPLERDQTADAHTDRDPAQPEAKETHSTGGESSPPSPSPSDDPFEPRPTHTPPAPCAPHGVAEPSDPTDKSLRSVNGGLESSDAHANDEVLRSEDTDGDSGLPCPTIQSDGGDQRDGDRTPERGGESNHEGCN</sequence>
<feature type="compositionally biased region" description="Basic and acidic residues" evidence="2">
    <location>
        <begin position="342"/>
        <end position="363"/>
    </location>
</feature>
<organism evidence="3 4">
    <name type="scientific">Etheostoma spectabile</name>
    <name type="common">orangethroat darter</name>
    <dbReference type="NCBI Taxonomy" id="54343"/>
    <lineage>
        <taxon>Eukaryota</taxon>
        <taxon>Metazoa</taxon>
        <taxon>Chordata</taxon>
        <taxon>Craniata</taxon>
        <taxon>Vertebrata</taxon>
        <taxon>Euteleostomi</taxon>
        <taxon>Actinopterygii</taxon>
        <taxon>Neopterygii</taxon>
        <taxon>Teleostei</taxon>
        <taxon>Neoteleostei</taxon>
        <taxon>Acanthomorphata</taxon>
        <taxon>Eupercaria</taxon>
        <taxon>Perciformes</taxon>
        <taxon>Percoidei</taxon>
        <taxon>Percidae</taxon>
        <taxon>Etheostomatinae</taxon>
        <taxon>Etheostoma</taxon>
    </lineage>
</organism>
<feature type="compositionally biased region" description="Basic and acidic residues" evidence="2">
    <location>
        <begin position="197"/>
        <end position="210"/>
    </location>
</feature>
<dbReference type="Pfam" id="PF12796">
    <property type="entry name" value="Ank_2"/>
    <property type="match status" value="1"/>
</dbReference>
<evidence type="ECO:0000256" key="2">
    <source>
        <dbReference type="SAM" id="MobiDB-lite"/>
    </source>
</evidence>
<gene>
    <name evidence="3" type="ORF">FQN60_014358</name>
</gene>
<feature type="repeat" description="ANK" evidence="1">
    <location>
        <begin position="14"/>
        <end position="46"/>
    </location>
</feature>
<proteinExistence type="predicted"/>
<dbReference type="PROSITE" id="PS50088">
    <property type="entry name" value="ANK_REPEAT"/>
    <property type="match status" value="2"/>
</dbReference>
<dbReference type="GO" id="GO:0005770">
    <property type="term" value="C:late endosome"/>
    <property type="evidence" value="ECO:0007669"/>
    <property type="project" value="TreeGrafter"/>
</dbReference>
<dbReference type="InterPro" id="IPR051248">
    <property type="entry name" value="UPF0507/Ank_repeat_27"/>
</dbReference>
<dbReference type="GO" id="GO:0000149">
    <property type="term" value="F:SNARE binding"/>
    <property type="evidence" value="ECO:0007669"/>
    <property type="project" value="TreeGrafter"/>
</dbReference>
<name>A0A5J5DAB4_9PERO</name>
<evidence type="ECO:0000313" key="3">
    <source>
        <dbReference type="EMBL" id="KAA8590424.1"/>
    </source>
</evidence>
<dbReference type="SMART" id="SM00248">
    <property type="entry name" value="ANK"/>
    <property type="match status" value="3"/>
</dbReference>
<feature type="region of interest" description="Disordered" evidence="2">
    <location>
        <begin position="165"/>
        <end position="363"/>
    </location>
</feature>
<dbReference type="SUPFAM" id="SSF48403">
    <property type="entry name" value="Ankyrin repeat"/>
    <property type="match status" value="1"/>
</dbReference>
<dbReference type="Proteomes" id="UP000327493">
    <property type="component" value="Chromosome 8"/>
</dbReference>
<protein>
    <submittedName>
        <fullName evidence="3">Uncharacterized protein</fullName>
    </submittedName>
</protein>
<keyword evidence="1" id="KW-0040">ANK repeat</keyword>
<feature type="compositionally biased region" description="Basic and acidic residues" evidence="2">
    <location>
        <begin position="312"/>
        <end position="325"/>
    </location>
</feature>
<dbReference type="GO" id="GO:0005886">
    <property type="term" value="C:plasma membrane"/>
    <property type="evidence" value="ECO:0007669"/>
    <property type="project" value="TreeGrafter"/>
</dbReference>